<evidence type="ECO:0000313" key="2">
    <source>
        <dbReference type="RefSeq" id="XP_056688631.1"/>
    </source>
</evidence>
<dbReference type="PANTHER" id="PTHR33116:SF84">
    <property type="entry name" value="RNA-DIRECTED DNA POLYMERASE"/>
    <property type="match status" value="1"/>
</dbReference>
<reference evidence="2" key="2">
    <citation type="submission" date="2025-08" db="UniProtKB">
        <authorList>
            <consortium name="RefSeq"/>
        </authorList>
    </citation>
    <scope>IDENTIFICATION</scope>
    <source>
        <tissue evidence="2">Leaf</tissue>
    </source>
</reference>
<evidence type="ECO:0000313" key="1">
    <source>
        <dbReference type="Proteomes" id="UP000813463"/>
    </source>
</evidence>
<gene>
    <name evidence="2" type="primary">LOC130463508</name>
</gene>
<keyword evidence="1" id="KW-1185">Reference proteome</keyword>
<organism evidence="1 2">
    <name type="scientific">Spinacia oleracea</name>
    <name type="common">Spinach</name>
    <dbReference type="NCBI Taxonomy" id="3562"/>
    <lineage>
        <taxon>Eukaryota</taxon>
        <taxon>Viridiplantae</taxon>
        <taxon>Streptophyta</taxon>
        <taxon>Embryophyta</taxon>
        <taxon>Tracheophyta</taxon>
        <taxon>Spermatophyta</taxon>
        <taxon>Magnoliopsida</taxon>
        <taxon>eudicotyledons</taxon>
        <taxon>Gunneridae</taxon>
        <taxon>Pentapetalae</taxon>
        <taxon>Caryophyllales</taxon>
        <taxon>Chenopodiaceae</taxon>
        <taxon>Chenopodioideae</taxon>
        <taxon>Anserineae</taxon>
        <taxon>Spinacia</taxon>
    </lineage>
</organism>
<reference evidence="1" key="1">
    <citation type="journal article" date="2021" name="Nat. Commun.">
        <title>Genomic analyses provide insights into spinach domestication and the genetic basis of agronomic traits.</title>
        <authorList>
            <person name="Cai X."/>
            <person name="Sun X."/>
            <person name="Xu C."/>
            <person name="Sun H."/>
            <person name="Wang X."/>
            <person name="Ge C."/>
            <person name="Zhang Z."/>
            <person name="Wang Q."/>
            <person name="Fei Z."/>
            <person name="Jiao C."/>
            <person name="Wang Q."/>
        </authorList>
    </citation>
    <scope>NUCLEOTIDE SEQUENCE [LARGE SCALE GENOMIC DNA]</scope>
    <source>
        <strain evidence="1">cv. Varoflay</strain>
    </source>
</reference>
<evidence type="ECO:0008006" key="3">
    <source>
        <dbReference type="Google" id="ProtNLM"/>
    </source>
</evidence>
<dbReference type="RefSeq" id="XP_056688631.1">
    <property type="nucleotide sequence ID" value="XM_056832653.1"/>
</dbReference>
<protein>
    <recommendedName>
        <fullName evidence="3">Reverse transcriptase domain-containing protein</fullName>
    </recommendedName>
</protein>
<name>A0ABM3QZ97_SPIOL</name>
<sequence length="178" mass="19572">MSELGFPDKFVKWIMQCLNTVSYSILVNGSPSTPIQAKKGLRADNPYVTAMFNAFTKFSEASGLMANLHKSEVYVAGVSDSFAEILSTKLGILRGSFPFKYLGVPLTKRKLSYAECKPLIGKTVARIQSWSAKLLSYAGRLQLIKSFLCGIQLKAPVAWDHVCLPKSCGGWNLKDLTV</sequence>
<dbReference type="PANTHER" id="PTHR33116">
    <property type="entry name" value="REVERSE TRANSCRIPTASE ZINC-BINDING DOMAIN-CONTAINING PROTEIN-RELATED-RELATED"/>
    <property type="match status" value="1"/>
</dbReference>
<accession>A0ABM3QZ97</accession>
<dbReference type="GeneID" id="130463508"/>
<proteinExistence type="predicted"/>
<dbReference type="Proteomes" id="UP000813463">
    <property type="component" value="Chromosome 6"/>
</dbReference>